<dbReference type="OrthoDB" id="2797354at2759"/>
<accession>A0A1X6MXU2</accession>
<proteinExistence type="predicted"/>
<dbReference type="EMBL" id="KZ110599">
    <property type="protein sequence ID" value="OSX61181.1"/>
    <property type="molecule type" value="Genomic_DNA"/>
</dbReference>
<protein>
    <submittedName>
        <fullName evidence="1">Uncharacterized protein</fullName>
    </submittedName>
</protein>
<reference evidence="1 2" key="1">
    <citation type="submission" date="2017-04" db="EMBL/GenBank/DDBJ databases">
        <title>Genome Sequence of the Model Brown-Rot Fungus Postia placenta SB12.</title>
        <authorList>
            <consortium name="DOE Joint Genome Institute"/>
            <person name="Gaskell J."/>
            <person name="Kersten P."/>
            <person name="Larrondo L.F."/>
            <person name="Canessa P."/>
            <person name="Martinez D."/>
            <person name="Hibbett D."/>
            <person name="Schmoll M."/>
            <person name="Kubicek C.P."/>
            <person name="Martinez A.T."/>
            <person name="Yadav J."/>
            <person name="Master E."/>
            <person name="Magnuson J.K."/>
            <person name="James T."/>
            <person name="Yaver D."/>
            <person name="Berka R."/>
            <person name="Labutti K."/>
            <person name="Lipzen A."/>
            <person name="Aerts A."/>
            <person name="Barry K."/>
            <person name="Henrissat B."/>
            <person name="Blanchette R."/>
            <person name="Grigoriev I."/>
            <person name="Cullen D."/>
        </authorList>
    </citation>
    <scope>NUCLEOTIDE SEQUENCE [LARGE SCALE GENOMIC DNA]</scope>
    <source>
        <strain evidence="1 2">MAD-698-R-SB12</strain>
    </source>
</reference>
<keyword evidence="2" id="KW-1185">Reference proteome</keyword>
<evidence type="ECO:0000313" key="2">
    <source>
        <dbReference type="Proteomes" id="UP000194127"/>
    </source>
</evidence>
<dbReference type="Proteomes" id="UP000194127">
    <property type="component" value="Unassembled WGS sequence"/>
</dbReference>
<gene>
    <name evidence="1" type="ORF">POSPLADRAFT_1058109</name>
</gene>
<sequence>MSDESFPPIFSPTRSNTHDPYGQLPWIRRIRSTKNTILSFEGRQLFPWFWPVNDRGERVTPDELNDHRLTHEFRGPGCLCASRIQAPDAFTEARIFCAESGVVTGQWVAACGRGECKYFVRLEPFYIKLGHPIRRYDRRRKSVKMIQEFFS</sequence>
<name>A0A1X6MXU2_9APHY</name>
<dbReference type="AlphaFoldDB" id="A0A1X6MXU2"/>
<organism evidence="1 2">
    <name type="scientific">Postia placenta MAD-698-R-SB12</name>
    <dbReference type="NCBI Taxonomy" id="670580"/>
    <lineage>
        <taxon>Eukaryota</taxon>
        <taxon>Fungi</taxon>
        <taxon>Dikarya</taxon>
        <taxon>Basidiomycota</taxon>
        <taxon>Agaricomycotina</taxon>
        <taxon>Agaricomycetes</taxon>
        <taxon>Polyporales</taxon>
        <taxon>Adustoporiaceae</taxon>
        <taxon>Rhodonia</taxon>
    </lineage>
</organism>
<evidence type="ECO:0000313" key="1">
    <source>
        <dbReference type="EMBL" id="OSX61181.1"/>
    </source>
</evidence>
<dbReference type="GeneID" id="36325948"/>
<dbReference type="RefSeq" id="XP_024337975.1">
    <property type="nucleotide sequence ID" value="XM_024480998.1"/>
</dbReference>